<protein>
    <submittedName>
        <fullName evidence="1">DUF4406 domain-containing protein</fullName>
    </submittedName>
</protein>
<organism evidence="1 2">
    <name type="scientific">Zhenpiania hominis</name>
    <dbReference type="NCBI Taxonomy" id="2763644"/>
    <lineage>
        <taxon>Bacteria</taxon>
        <taxon>Bacillati</taxon>
        <taxon>Bacillota</taxon>
        <taxon>Clostridia</taxon>
        <taxon>Peptostreptococcales</taxon>
        <taxon>Anaerovoracaceae</taxon>
        <taxon>Zhenpiania</taxon>
    </lineage>
</organism>
<sequence>MKRIYIAGKITGLDRQEYIRRFLHAENMLIEKFEIVNPIFLERLNLDDSLHRDAIMEICKVLISTCDAIYMLSNWESSPGARMERDYAKSLGLEILYEQEDKYK</sequence>
<keyword evidence="2" id="KW-1185">Reference proteome</keyword>
<evidence type="ECO:0000313" key="2">
    <source>
        <dbReference type="Proteomes" id="UP000602647"/>
    </source>
</evidence>
<comment type="caution">
    <text evidence="1">The sequence shown here is derived from an EMBL/GenBank/DDBJ whole genome shotgun (WGS) entry which is preliminary data.</text>
</comment>
<dbReference type="Gene3D" id="3.40.50.10400">
    <property type="entry name" value="Hypothetical protein PA1492"/>
    <property type="match status" value="1"/>
</dbReference>
<proteinExistence type="predicted"/>
<evidence type="ECO:0000313" key="1">
    <source>
        <dbReference type="EMBL" id="MBC6681393.1"/>
    </source>
</evidence>
<name>A0A923NLK3_9FIRM</name>
<reference evidence="1" key="1">
    <citation type="submission" date="2020-08" db="EMBL/GenBank/DDBJ databases">
        <title>Genome public.</title>
        <authorList>
            <person name="Liu C."/>
            <person name="Sun Q."/>
        </authorList>
    </citation>
    <scope>NUCLEOTIDE SEQUENCE</scope>
    <source>
        <strain evidence="1">BX12</strain>
    </source>
</reference>
<dbReference type="InterPro" id="IPR025518">
    <property type="entry name" value="DUF4406"/>
</dbReference>
<dbReference type="AlphaFoldDB" id="A0A923NLK3"/>
<dbReference type="SUPFAM" id="SSF52309">
    <property type="entry name" value="N-(deoxy)ribosyltransferase-like"/>
    <property type="match status" value="1"/>
</dbReference>
<dbReference type="RefSeq" id="WP_187304476.1">
    <property type="nucleotide sequence ID" value="NZ_JACRYT010000040.1"/>
</dbReference>
<dbReference type="Pfam" id="PF14359">
    <property type="entry name" value="DUF4406"/>
    <property type="match status" value="1"/>
</dbReference>
<accession>A0A923NLK3</accession>
<dbReference type="Proteomes" id="UP000602647">
    <property type="component" value="Unassembled WGS sequence"/>
</dbReference>
<dbReference type="EMBL" id="JACRYT010000040">
    <property type="protein sequence ID" value="MBC6681393.1"/>
    <property type="molecule type" value="Genomic_DNA"/>
</dbReference>
<gene>
    <name evidence="1" type="ORF">H9L42_16400</name>
</gene>